<keyword evidence="7" id="KW-0326">Glycosidase</keyword>
<keyword evidence="4 5" id="KW-0234">DNA repair</keyword>
<dbReference type="InterPro" id="IPR036995">
    <property type="entry name" value="MPG_sf"/>
</dbReference>
<dbReference type="InterPro" id="IPR011034">
    <property type="entry name" value="Formyl_transferase-like_C_sf"/>
</dbReference>
<accession>A0ABW0HAA9</accession>
<evidence type="ECO:0000256" key="2">
    <source>
        <dbReference type="ARBA" id="ARBA00022763"/>
    </source>
</evidence>
<comment type="similarity">
    <text evidence="1 5">Belongs to the DNA glycosylase MPG family.</text>
</comment>
<dbReference type="GO" id="GO:0016798">
    <property type="term" value="F:hydrolase activity, acting on glycosyl bonds"/>
    <property type="evidence" value="ECO:0007669"/>
    <property type="project" value="UniProtKB-KW"/>
</dbReference>
<keyword evidence="3 5" id="KW-0378">Hydrolase</keyword>
<feature type="region of interest" description="Disordered" evidence="6">
    <location>
        <begin position="1"/>
        <end position="36"/>
    </location>
</feature>
<evidence type="ECO:0000256" key="3">
    <source>
        <dbReference type="ARBA" id="ARBA00022801"/>
    </source>
</evidence>
<evidence type="ECO:0000313" key="8">
    <source>
        <dbReference type="Proteomes" id="UP001596104"/>
    </source>
</evidence>
<dbReference type="CDD" id="cd00540">
    <property type="entry name" value="AAG"/>
    <property type="match status" value="1"/>
</dbReference>
<dbReference type="RefSeq" id="WP_377009328.1">
    <property type="nucleotide sequence ID" value="NZ_JBHSLV010000026.1"/>
</dbReference>
<dbReference type="EC" id="3.2.2.-" evidence="5"/>
<gene>
    <name evidence="7" type="ORF">ACFPPC_16170</name>
</gene>
<dbReference type="HAMAP" id="MF_00527">
    <property type="entry name" value="3MGH"/>
    <property type="match status" value="1"/>
</dbReference>
<organism evidence="7 8">
    <name type="scientific">Bosea vestrisii</name>
    <dbReference type="NCBI Taxonomy" id="151416"/>
    <lineage>
        <taxon>Bacteria</taxon>
        <taxon>Pseudomonadati</taxon>
        <taxon>Pseudomonadota</taxon>
        <taxon>Alphaproteobacteria</taxon>
        <taxon>Hyphomicrobiales</taxon>
        <taxon>Boseaceae</taxon>
        <taxon>Bosea</taxon>
    </lineage>
</organism>
<evidence type="ECO:0000256" key="6">
    <source>
        <dbReference type="SAM" id="MobiDB-lite"/>
    </source>
</evidence>
<dbReference type="Pfam" id="PF02245">
    <property type="entry name" value="Pur_DNA_glyco"/>
    <property type="match status" value="1"/>
</dbReference>
<evidence type="ECO:0000256" key="4">
    <source>
        <dbReference type="ARBA" id="ARBA00023204"/>
    </source>
</evidence>
<dbReference type="Proteomes" id="UP001596104">
    <property type="component" value="Unassembled WGS sequence"/>
</dbReference>
<evidence type="ECO:0000256" key="1">
    <source>
        <dbReference type="ARBA" id="ARBA00009232"/>
    </source>
</evidence>
<name>A0ABW0HAA9_9HYPH</name>
<keyword evidence="2 5" id="KW-0227">DNA damage</keyword>
<comment type="caution">
    <text evidence="7">The sequence shown here is derived from an EMBL/GenBank/DDBJ whole genome shotgun (WGS) entry which is preliminary data.</text>
</comment>
<reference evidence="8" key="1">
    <citation type="journal article" date="2019" name="Int. J. Syst. Evol. Microbiol.">
        <title>The Global Catalogue of Microorganisms (GCM) 10K type strain sequencing project: providing services to taxonomists for standard genome sequencing and annotation.</title>
        <authorList>
            <consortium name="The Broad Institute Genomics Platform"/>
            <consortium name="The Broad Institute Genome Sequencing Center for Infectious Disease"/>
            <person name="Wu L."/>
            <person name="Ma J."/>
        </authorList>
    </citation>
    <scope>NUCLEOTIDE SEQUENCE [LARGE SCALE GENOMIC DNA]</scope>
    <source>
        <strain evidence="8">CGMCC 1.16326</strain>
    </source>
</reference>
<dbReference type="EMBL" id="JBHSLV010000026">
    <property type="protein sequence ID" value="MFC5394178.1"/>
    <property type="molecule type" value="Genomic_DNA"/>
</dbReference>
<protein>
    <recommendedName>
        <fullName evidence="5">Putative 3-methyladenine DNA glycosylase</fullName>
        <ecNumber evidence="5">3.2.2.-</ecNumber>
    </recommendedName>
</protein>
<dbReference type="PANTHER" id="PTHR10429">
    <property type="entry name" value="DNA-3-METHYLADENINE GLYCOSYLASE"/>
    <property type="match status" value="1"/>
</dbReference>
<evidence type="ECO:0000313" key="7">
    <source>
        <dbReference type="EMBL" id="MFC5394178.1"/>
    </source>
</evidence>
<dbReference type="SUPFAM" id="SSF50486">
    <property type="entry name" value="FMT C-terminal domain-like"/>
    <property type="match status" value="1"/>
</dbReference>
<proteinExistence type="inferred from homology"/>
<dbReference type="Gene3D" id="3.10.300.10">
    <property type="entry name" value="Methylpurine-DNA glycosylase (MPG)"/>
    <property type="match status" value="1"/>
</dbReference>
<sequence length="225" mass="23295">MGSEAPIEAGAEDPPAARGIVAGVPDAGTSSTGGPAKASAELDAAAMAPLLIGATLLVDGVGGVIVETEAYTRDDPASHSFRGPGRANAAMFGPSWHVYVYRSYGLHWCLNIVAAGGGAVLIRALQPHSGIEEMARRRGTRMHLCAGPGRLAEALGVTGAHNGLSVRNPPFLLIDREGAPPIVRGPRIGISRARETPWRFGLEGSRYLSRPFPRSADEASGSVDG</sequence>
<dbReference type="PANTHER" id="PTHR10429:SF0">
    <property type="entry name" value="DNA-3-METHYLADENINE GLYCOSYLASE"/>
    <property type="match status" value="1"/>
</dbReference>
<evidence type="ECO:0000256" key="5">
    <source>
        <dbReference type="HAMAP-Rule" id="MF_00527"/>
    </source>
</evidence>
<dbReference type="NCBIfam" id="TIGR00567">
    <property type="entry name" value="3mg"/>
    <property type="match status" value="1"/>
</dbReference>
<dbReference type="NCBIfam" id="NF002003">
    <property type="entry name" value="PRK00802.1-3"/>
    <property type="match status" value="1"/>
</dbReference>
<keyword evidence="8" id="KW-1185">Reference proteome</keyword>
<dbReference type="InterPro" id="IPR003180">
    <property type="entry name" value="MPG"/>
</dbReference>